<evidence type="ECO:0000256" key="1">
    <source>
        <dbReference type="SAM" id="Phobius"/>
    </source>
</evidence>
<protein>
    <submittedName>
        <fullName evidence="2">Uncharacterized protein</fullName>
    </submittedName>
</protein>
<organism evidence="2 3">
    <name type="scientific">Oryza meyeriana var. granulata</name>
    <dbReference type="NCBI Taxonomy" id="110450"/>
    <lineage>
        <taxon>Eukaryota</taxon>
        <taxon>Viridiplantae</taxon>
        <taxon>Streptophyta</taxon>
        <taxon>Embryophyta</taxon>
        <taxon>Tracheophyta</taxon>
        <taxon>Spermatophyta</taxon>
        <taxon>Magnoliopsida</taxon>
        <taxon>Liliopsida</taxon>
        <taxon>Poales</taxon>
        <taxon>Poaceae</taxon>
        <taxon>BOP clade</taxon>
        <taxon>Oryzoideae</taxon>
        <taxon>Oryzeae</taxon>
        <taxon>Oryzinae</taxon>
        <taxon>Oryza</taxon>
        <taxon>Oryza meyeriana</taxon>
    </lineage>
</organism>
<dbReference type="AlphaFoldDB" id="A0A6G1E136"/>
<keyword evidence="1" id="KW-0812">Transmembrane</keyword>
<gene>
    <name evidence="2" type="ORF">E2562_023542</name>
</gene>
<proteinExistence type="predicted"/>
<keyword evidence="1" id="KW-1133">Transmembrane helix</keyword>
<name>A0A6G1E136_9ORYZ</name>
<sequence>MALEPKGDPKDGALNLPWSEMFRSTLLRLPKQEEKALPPKKSQSKGKASAAADIRGLLLEADAHLALYIAMAHVGLTMALLVLYGLYRLLADFLRPLQ</sequence>
<evidence type="ECO:0000313" key="3">
    <source>
        <dbReference type="Proteomes" id="UP000479710"/>
    </source>
</evidence>
<accession>A0A6G1E136</accession>
<keyword evidence="1" id="KW-0472">Membrane</keyword>
<feature type="transmembrane region" description="Helical" evidence="1">
    <location>
        <begin position="65"/>
        <end position="87"/>
    </location>
</feature>
<keyword evidence="3" id="KW-1185">Reference proteome</keyword>
<comment type="caution">
    <text evidence="2">The sequence shown here is derived from an EMBL/GenBank/DDBJ whole genome shotgun (WGS) entry which is preliminary data.</text>
</comment>
<dbReference type="Proteomes" id="UP000479710">
    <property type="component" value="Unassembled WGS sequence"/>
</dbReference>
<evidence type="ECO:0000313" key="2">
    <source>
        <dbReference type="EMBL" id="KAF0918381.1"/>
    </source>
</evidence>
<reference evidence="2 3" key="1">
    <citation type="submission" date="2019-11" db="EMBL/GenBank/DDBJ databases">
        <title>Whole genome sequence of Oryza granulata.</title>
        <authorList>
            <person name="Li W."/>
        </authorList>
    </citation>
    <scope>NUCLEOTIDE SEQUENCE [LARGE SCALE GENOMIC DNA]</scope>
    <source>
        <strain evidence="3">cv. Menghai</strain>
        <tissue evidence="2">Leaf</tissue>
    </source>
</reference>
<dbReference type="EMBL" id="SPHZ02000005">
    <property type="protein sequence ID" value="KAF0918381.1"/>
    <property type="molecule type" value="Genomic_DNA"/>
</dbReference>